<organism evidence="1 2">
    <name type="scientific">Mucilaginibacter aquariorum</name>
    <dbReference type="NCBI Taxonomy" id="2967225"/>
    <lineage>
        <taxon>Bacteria</taxon>
        <taxon>Pseudomonadati</taxon>
        <taxon>Bacteroidota</taxon>
        <taxon>Sphingobacteriia</taxon>
        <taxon>Sphingobacteriales</taxon>
        <taxon>Sphingobacteriaceae</taxon>
        <taxon>Mucilaginibacter</taxon>
    </lineage>
</organism>
<dbReference type="RefSeq" id="WP_256540587.1">
    <property type="nucleotide sequence ID" value="NZ_JANHOH010000007.1"/>
</dbReference>
<protein>
    <submittedName>
        <fullName evidence="1">SEC-C domain-containing protein</fullName>
    </submittedName>
</protein>
<evidence type="ECO:0000313" key="1">
    <source>
        <dbReference type="EMBL" id="MCQ6960407.1"/>
    </source>
</evidence>
<gene>
    <name evidence="1" type="ORF">NPE20_20680</name>
</gene>
<reference evidence="1 2" key="1">
    <citation type="submission" date="2022-07" db="EMBL/GenBank/DDBJ databases">
        <title>Mucilaginibacter sp. JC4.</title>
        <authorList>
            <person name="Le V."/>
            <person name="Ko S.-R."/>
            <person name="Ahn C.-Y."/>
            <person name="Oh H.-M."/>
        </authorList>
    </citation>
    <scope>NUCLEOTIDE SEQUENCE [LARGE SCALE GENOMIC DNA]</scope>
    <source>
        <strain evidence="1 2">JC4</strain>
    </source>
</reference>
<dbReference type="InterPro" id="IPR004027">
    <property type="entry name" value="SEC_C_motif"/>
</dbReference>
<dbReference type="Pfam" id="PF02810">
    <property type="entry name" value="SEC-C"/>
    <property type="match status" value="1"/>
</dbReference>
<comment type="caution">
    <text evidence="1">The sequence shown here is derived from an EMBL/GenBank/DDBJ whole genome shotgun (WGS) entry which is preliminary data.</text>
</comment>
<name>A0ABT1T6Z5_9SPHI</name>
<accession>A0ABT1T6Z5</accession>
<sequence>MIFKKPTLFEKDFAAISDLYPKLRYSRDEKHKSWVISGELDICDATGLYWDTFQVLIIVRHPYPVHVPNIFERSTIIPRTEAWHISEYGECCLDIPHNLKLAFKRGMRLAGFMHEKVYPYFANQLHRLSRQGYAGEEYDHRFEGVMQYYKEELNLPTPILATQFIKSILDKKIIDRNSACLCGSGRKTKKCHLAVLHTLTELGEKVLRHDLVNFEQWEVSLAGNN</sequence>
<dbReference type="EMBL" id="JANHOH010000007">
    <property type="protein sequence ID" value="MCQ6960407.1"/>
    <property type="molecule type" value="Genomic_DNA"/>
</dbReference>
<dbReference type="Proteomes" id="UP001204376">
    <property type="component" value="Unassembled WGS sequence"/>
</dbReference>
<evidence type="ECO:0000313" key="2">
    <source>
        <dbReference type="Proteomes" id="UP001204376"/>
    </source>
</evidence>
<dbReference type="SUPFAM" id="SSF103642">
    <property type="entry name" value="Sec-C motif"/>
    <property type="match status" value="1"/>
</dbReference>
<proteinExistence type="predicted"/>
<dbReference type="Gene3D" id="3.10.450.50">
    <property type="match status" value="1"/>
</dbReference>
<keyword evidence="2" id="KW-1185">Reference proteome</keyword>